<evidence type="ECO:0000259" key="10">
    <source>
        <dbReference type="Pfam" id="PF01467"/>
    </source>
</evidence>
<dbReference type="NCBIfam" id="TIGR01510">
    <property type="entry name" value="coaD_prev_kdtB"/>
    <property type="match status" value="1"/>
</dbReference>
<dbReference type="InterPro" id="IPR014729">
    <property type="entry name" value="Rossmann-like_a/b/a_fold"/>
</dbReference>
<keyword evidence="4 9" id="KW-0547">Nucleotide-binding</keyword>
<feature type="binding site" evidence="9">
    <location>
        <position position="92"/>
    </location>
    <ligand>
        <name>substrate</name>
    </ligand>
</feature>
<feature type="binding site" evidence="9">
    <location>
        <begin position="128"/>
        <end position="134"/>
    </location>
    <ligand>
        <name>ATP</name>
        <dbReference type="ChEBI" id="CHEBI:30616"/>
    </ligand>
</feature>
<evidence type="ECO:0000256" key="5">
    <source>
        <dbReference type="ARBA" id="ARBA00022840"/>
    </source>
</evidence>
<keyword evidence="1 9" id="KW-0963">Cytoplasm</keyword>
<dbReference type="NCBIfam" id="TIGR00125">
    <property type="entry name" value="cyt_tran_rel"/>
    <property type="match status" value="1"/>
</dbReference>
<comment type="subunit">
    <text evidence="9">Homohexamer.</text>
</comment>
<dbReference type="InterPro" id="IPR001980">
    <property type="entry name" value="PPAT"/>
</dbReference>
<feature type="binding site" evidence="9">
    <location>
        <position position="45"/>
    </location>
    <ligand>
        <name>substrate</name>
    </ligand>
</feature>
<evidence type="ECO:0000313" key="11">
    <source>
        <dbReference type="EMBL" id="UOO81662.1"/>
    </source>
</evidence>
<dbReference type="SUPFAM" id="SSF52374">
    <property type="entry name" value="Nucleotidylyl transferase"/>
    <property type="match status" value="1"/>
</dbReference>
<comment type="pathway">
    <text evidence="9">Cofactor biosynthesis; coenzyme A biosynthesis; CoA from (R)-pantothenate: step 4/5.</text>
</comment>
<dbReference type="EMBL" id="CP091508">
    <property type="protein sequence ID" value="UOO81662.1"/>
    <property type="molecule type" value="Genomic_DNA"/>
</dbReference>
<sequence length="172" mass="19813">MNPQPRRAVYAGSFDPPTNGHLWMIREAQAMFDELIVAIGINPDKQSTYSVAERVAMLEAITDIFPNVRVTTFENRFLVNYAHGIEAQFIVRGIRTASDYEYERSMRYINSDLRPSISTVFLMPPREFAEVSSTMVKGMVGPKGWRHMVRRYLPQPVYDKILHDHENSEDEG</sequence>
<feature type="site" description="Transition state stabilizer" evidence="9">
    <location>
        <position position="21"/>
    </location>
</feature>
<keyword evidence="6 9" id="KW-0460">Magnesium</keyword>
<feature type="binding site" evidence="9">
    <location>
        <position position="103"/>
    </location>
    <ligand>
        <name>ATP</name>
        <dbReference type="ChEBI" id="CHEBI:30616"/>
    </ligand>
</feature>
<protein>
    <recommendedName>
        <fullName evidence="9">Phosphopantetheine adenylyltransferase</fullName>
        <ecNumber evidence="9">2.7.7.3</ecNumber>
    </recommendedName>
    <alternativeName>
        <fullName evidence="9">Dephospho-CoA pyrophosphorylase</fullName>
    </alternativeName>
    <alternativeName>
        <fullName evidence="9">Pantetheine-phosphate adenylyltransferase</fullName>
        <shortName evidence="9">PPAT</shortName>
    </alternativeName>
</protein>
<keyword evidence="12" id="KW-1185">Reference proteome</keyword>
<dbReference type="RefSeq" id="WP_244784932.1">
    <property type="nucleotide sequence ID" value="NZ_CP091508.1"/>
</dbReference>
<evidence type="ECO:0000256" key="7">
    <source>
        <dbReference type="ARBA" id="ARBA00022993"/>
    </source>
</evidence>
<dbReference type="Proteomes" id="UP000829817">
    <property type="component" value="Chromosome"/>
</dbReference>
<evidence type="ECO:0000256" key="2">
    <source>
        <dbReference type="ARBA" id="ARBA00022679"/>
    </source>
</evidence>
<keyword evidence="3 9" id="KW-0548">Nucleotidyltransferase</keyword>
<evidence type="ECO:0000313" key="12">
    <source>
        <dbReference type="Proteomes" id="UP000829817"/>
    </source>
</evidence>
<name>A0ABY4DRL1_9NEIS</name>
<evidence type="ECO:0000256" key="1">
    <source>
        <dbReference type="ARBA" id="ARBA00022490"/>
    </source>
</evidence>
<keyword evidence="7 9" id="KW-0173">Coenzyme A biosynthesis</keyword>
<dbReference type="HAMAP" id="MF_00151">
    <property type="entry name" value="PPAT_bact"/>
    <property type="match status" value="1"/>
</dbReference>
<feature type="binding site" evidence="9">
    <location>
        <position position="21"/>
    </location>
    <ligand>
        <name>ATP</name>
        <dbReference type="ChEBI" id="CHEBI:30616"/>
    </ligand>
</feature>
<proteinExistence type="inferred from homology"/>
<evidence type="ECO:0000256" key="6">
    <source>
        <dbReference type="ARBA" id="ARBA00022842"/>
    </source>
</evidence>
<evidence type="ECO:0000256" key="9">
    <source>
        <dbReference type="HAMAP-Rule" id="MF_00151"/>
    </source>
</evidence>
<comment type="function">
    <text evidence="9">Reversibly transfers an adenylyl group from ATP to 4'-phosphopantetheine, yielding dephospho-CoA (dPCoA) and pyrophosphate.</text>
</comment>
<feature type="binding site" evidence="9">
    <location>
        <begin position="93"/>
        <end position="95"/>
    </location>
    <ligand>
        <name>ATP</name>
        <dbReference type="ChEBI" id="CHEBI:30616"/>
    </ligand>
</feature>
<dbReference type="Gene3D" id="3.40.50.620">
    <property type="entry name" value="HUPs"/>
    <property type="match status" value="1"/>
</dbReference>
<dbReference type="InterPro" id="IPR004821">
    <property type="entry name" value="Cyt_trans-like"/>
</dbReference>
<evidence type="ECO:0000256" key="3">
    <source>
        <dbReference type="ARBA" id="ARBA00022695"/>
    </source>
</evidence>
<evidence type="ECO:0000256" key="8">
    <source>
        <dbReference type="ARBA" id="ARBA00029346"/>
    </source>
</evidence>
<feature type="domain" description="Cytidyltransferase-like" evidence="10">
    <location>
        <begin position="9"/>
        <end position="137"/>
    </location>
</feature>
<comment type="cofactor">
    <cofactor evidence="9">
        <name>Mg(2+)</name>
        <dbReference type="ChEBI" id="CHEBI:18420"/>
    </cofactor>
</comment>
<feature type="binding site" evidence="9">
    <location>
        <position position="13"/>
    </location>
    <ligand>
        <name>substrate</name>
    </ligand>
</feature>
<keyword evidence="2 9" id="KW-0808">Transferase</keyword>
<comment type="similarity">
    <text evidence="9">Belongs to the bacterial CoaD family.</text>
</comment>
<feature type="binding site" evidence="9">
    <location>
        <position position="78"/>
    </location>
    <ligand>
        <name>substrate</name>
    </ligand>
</feature>
<dbReference type="PRINTS" id="PR01020">
    <property type="entry name" value="LPSBIOSNTHSS"/>
</dbReference>
<accession>A0ABY4DRL1</accession>
<comment type="catalytic activity">
    <reaction evidence="8 9">
        <text>(R)-4'-phosphopantetheine + ATP + H(+) = 3'-dephospho-CoA + diphosphate</text>
        <dbReference type="Rhea" id="RHEA:19801"/>
        <dbReference type="ChEBI" id="CHEBI:15378"/>
        <dbReference type="ChEBI" id="CHEBI:30616"/>
        <dbReference type="ChEBI" id="CHEBI:33019"/>
        <dbReference type="ChEBI" id="CHEBI:57328"/>
        <dbReference type="ChEBI" id="CHEBI:61723"/>
        <dbReference type="EC" id="2.7.7.3"/>
    </reaction>
</comment>
<dbReference type="Pfam" id="PF01467">
    <property type="entry name" value="CTP_transf_like"/>
    <property type="match status" value="1"/>
</dbReference>
<dbReference type="EC" id="2.7.7.3" evidence="9"/>
<dbReference type="PANTHER" id="PTHR21342">
    <property type="entry name" value="PHOSPHOPANTETHEINE ADENYLYLTRANSFERASE"/>
    <property type="match status" value="1"/>
</dbReference>
<feature type="binding site" evidence="9">
    <location>
        <begin position="13"/>
        <end position="14"/>
    </location>
    <ligand>
        <name>ATP</name>
        <dbReference type="ChEBI" id="CHEBI:30616"/>
    </ligand>
</feature>
<comment type="subcellular location">
    <subcellularLocation>
        <location evidence="9">Cytoplasm</location>
    </subcellularLocation>
</comment>
<keyword evidence="5 9" id="KW-0067">ATP-binding</keyword>
<dbReference type="PANTHER" id="PTHR21342:SF1">
    <property type="entry name" value="PHOSPHOPANTETHEINE ADENYLYLTRANSFERASE"/>
    <property type="match status" value="1"/>
</dbReference>
<evidence type="ECO:0000256" key="4">
    <source>
        <dbReference type="ARBA" id="ARBA00022741"/>
    </source>
</evidence>
<reference evidence="11 12" key="1">
    <citation type="journal article" date="2022" name="Res Sq">
        <title>Evolution of multicellular longitudinally dividing oral cavity symbionts (Neisseriaceae).</title>
        <authorList>
            <person name="Nyongesa S."/>
            <person name="Weber P."/>
            <person name="Bernet E."/>
            <person name="Pullido F."/>
            <person name="Nieckarz M."/>
            <person name="Delaby M."/>
            <person name="Nieves C."/>
            <person name="Viehboeck T."/>
            <person name="Krause N."/>
            <person name="Rivera-Millot A."/>
            <person name="Nakamura A."/>
            <person name="Vischer N."/>
            <person name="VanNieuwenhze M."/>
            <person name="Brun Y."/>
            <person name="Cava F."/>
            <person name="Bulgheresi S."/>
            <person name="Veyrier F."/>
        </authorList>
    </citation>
    <scope>NUCLEOTIDE SEQUENCE [LARGE SCALE GENOMIC DNA]</scope>
    <source>
        <strain evidence="11 12">CCUG 63373m</strain>
    </source>
</reference>
<gene>
    <name evidence="9 11" type="primary">coaD</name>
    <name evidence="11" type="ORF">LVJ83_12180</name>
</gene>
<organism evidence="11 12">
    <name type="scientific">Uruburuella testudinis</name>
    <dbReference type="NCBI Taxonomy" id="1282863"/>
    <lineage>
        <taxon>Bacteria</taxon>
        <taxon>Pseudomonadati</taxon>
        <taxon>Pseudomonadota</taxon>
        <taxon>Betaproteobacteria</taxon>
        <taxon>Neisseriales</taxon>
        <taxon>Neisseriaceae</taxon>
        <taxon>Uruburuella</taxon>
    </lineage>
</organism>
<dbReference type="GO" id="GO:0004595">
    <property type="term" value="F:pantetheine-phosphate adenylyltransferase activity"/>
    <property type="evidence" value="ECO:0007669"/>
    <property type="project" value="UniProtKB-EC"/>
</dbReference>